<evidence type="ECO:0000313" key="1">
    <source>
        <dbReference type="EMBL" id="PIE33159.1"/>
    </source>
</evidence>
<evidence type="ECO:0000313" key="2">
    <source>
        <dbReference type="Proteomes" id="UP000230821"/>
    </source>
</evidence>
<gene>
    <name evidence="1" type="ORF">CSA56_12580</name>
</gene>
<comment type="caution">
    <text evidence="1">The sequence shown here is derived from an EMBL/GenBank/DDBJ whole genome shotgun (WGS) entry which is preliminary data.</text>
</comment>
<reference evidence="1 2" key="1">
    <citation type="submission" date="2017-10" db="EMBL/GenBank/DDBJ databases">
        <title>Novel microbial diversity and functional potential in the marine mammal oral microbiome.</title>
        <authorList>
            <person name="Dudek N.K."/>
            <person name="Sun C.L."/>
            <person name="Burstein D."/>
            <person name="Kantor R.S."/>
            <person name="Aliaga Goltsman D.S."/>
            <person name="Bik E.M."/>
            <person name="Thomas B.C."/>
            <person name="Banfield J.F."/>
            <person name="Relman D.A."/>
        </authorList>
    </citation>
    <scope>NUCLEOTIDE SEQUENCE [LARGE SCALE GENOMIC DNA]</scope>
    <source>
        <strain evidence="1">DOLJORAL78_47_16</strain>
    </source>
</reference>
<dbReference type="AlphaFoldDB" id="A0A2G6KEC3"/>
<protein>
    <submittedName>
        <fullName evidence="1">Uncharacterized protein</fullName>
    </submittedName>
</protein>
<dbReference type="Proteomes" id="UP000230821">
    <property type="component" value="Unassembled WGS sequence"/>
</dbReference>
<organism evidence="1 2">
    <name type="scientific">candidate division KSB3 bacterium</name>
    <dbReference type="NCBI Taxonomy" id="2044937"/>
    <lineage>
        <taxon>Bacteria</taxon>
        <taxon>candidate division KSB3</taxon>
    </lineage>
</organism>
<name>A0A2G6KEC3_9BACT</name>
<accession>A0A2G6KEC3</accession>
<proteinExistence type="predicted"/>
<sequence>MKAFLTGSKEHEWRWDLANFLLDRHIEVIDPVECLCAFKHFTSLEGCDMLIINLYGSQRSHLLPLLEMSYASKLAKEVMILHAIPHEDLLTFRFPYSKSFVNLQELKEYLSREFLANRSHFRMFG</sequence>
<dbReference type="EMBL" id="PDSK01000102">
    <property type="protein sequence ID" value="PIE33159.1"/>
    <property type="molecule type" value="Genomic_DNA"/>
</dbReference>